<feature type="domain" description="Subtelomeric hrmA-associated cluster protein AFUB-079030/YDR124W-like helical bundle" evidence="2">
    <location>
        <begin position="157"/>
        <end position="291"/>
    </location>
</feature>
<comment type="caution">
    <text evidence="3">The sequence shown here is derived from an EMBL/GenBank/DDBJ whole genome shotgun (WGS) entry which is preliminary data.</text>
</comment>
<organism evidence="3 4">
    <name type="scientific">Penicillium citrinum</name>
    <dbReference type="NCBI Taxonomy" id="5077"/>
    <lineage>
        <taxon>Eukaryota</taxon>
        <taxon>Fungi</taxon>
        <taxon>Dikarya</taxon>
        <taxon>Ascomycota</taxon>
        <taxon>Pezizomycotina</taxon>
        <taxon>Eurotiomycetes</taxon>
        <taxon>Eurotiomycetidae</taxon>
        <taxon>Eurotiales</taxon>
        <taxon>Aspergillaceae</taxon>
        <taxon>Penicillium</taxon>
    </lineage>
</organism>
<feature type="compositionally biased region" description="Polar residues" evidence="1">
    <location>
        <begin position="81"/>
        <end position="102"/>
    </location>
</feature>
<keyword evidence="4" id="KW-1185">Reference proteome</keyword>
<sequence length="451" mass="51045">MERRASDTSIPQATHTLQYLNSVHPHFALIYLDHDGKPRIESSSSYAESLASSDYPNNNIFIRPDVTEQFMRMAPPNLQSMTYTPNQPQGQLSSWDIQSGSGWMNPGHAQNMRPAEMIPCEWQSTHNRRKRQRPAARDRPKSSTPPAAAPGRTVLRVGDRNLLRRYYYKAFETFQQINCRVIGKSYVKLVEPRKQVHFPYNGRRVISGVPQTVDPELTKPGWWPKEVEHKEPDHLKTHGRVKLLVHILCELKDSHGITAEKLREAGQDVRRQINPPIKAEVLDEIYFVRQMEEQYIDGKIDENTLIQISHTSLPVDDCEKPGDKPSPSQMTPVSTQDLNLENHQPTNSQNLFVDGTNQTYPPQQQGAPLSPATSDSSGPHSPTNTNSNVYPISMSRPGMPKETQTGYKPVVEAPNYMSGFFPAHFQVPASKPSNEYWSNVPPMPDVSPYGY</sequence>
<feature type="region of interest" description="Disordered" evidence="1">
    <location>
        <begin position="81"/>
        <end position="109"/>
    </location>
</feature>
<dbReference type="RefSeq" id="XP_056501256.1">
    <property type="nucleotide sequence ID" value="XM_056644442.1"/>
</dbReference>
<evidence type="ECO:0000259" key="2">
    <source>
        <dbReference type="Pfam" id="PF11001"/>
    </source>
</evidence>
<feature type="region of interest" description="Disordered" evidence="1">
    <location>
        <begin position="124"/>
        <end position="153"/>
    </location>
</feature>
<dbReference type="Proteomes" id="UP001147733">
    <property type="component" value="Unassembled WGS sequence"/>
</dbReference>
<dbReference type="AlphaFoldDB" id="A0A9W9P1V7"/>
<dbReference type="PANTHER" id="PTHR36102:SF4">
    <property type="entry name" value="YDR124W-LIKE HELICAL BUNDLE DOMAIN-CONTAINING PROTEIN"/>
    <property type="match status" value="1"/>
</dbReference>
<feature type="compositionally biased region" description="Polar residues" evidence="1">
    <location>
        <begin position="326"/>
        <end position="390"/>
    </location>
</feature>
<feature type="region of interest" description="Disordered" evidence="1">
    <location>
        <begin position="313"/>
        <end position="405"/>
    </location>
</feature>
<evidence type="ECO:0000313" key="3">
    <source>
        <dbReference type="EMBL" id="KAJ5233756.1"/>
    </source>
</evidence>
<name>A0A9W9P1V7_PENCI</name>
<evidence type="ECO:0000256" key="1">
    <source>
        <dbReference type="SAM" id="MobiDB-lite"/>
    </source>
</evidence>
<dbReference type="GeneID" id="81383609"/>
<dbReference type="EMBL" id="JAPQKT010000004">
    <property type="protein sequence ID" value="KAJ5233756.1"/>
    <property type="molecule type" value="Genomic_DNA"/>
</dbReference>
<dbReference type="Pfam" id="PF11001">
    <property type="entry name" value="AFUB_07903_YDR124W_hel"/>
    <property type="match status" value="1"/>
</dbReference>
<reference evidence="3" key="1">
    <citation type="submission" date="2022-11" db="EMBL/GenBank/DDBJ databases">
        <authorList>
            <person name="Petersen C."/>
        </authorList>
    </citation>
    <scope>NUCLEOTIDE SEQUENCE</scope>
    <source>
        <strain evidence="3">IBT 23319</strain>
    </source>
</reference>
<dbReference type="InterPro" id="IPR047092">
    <property type="entry name" value="AFUB_07903/YDR124W-like_hel"/>
</dbReference>
<reference evidence="3" key="2">
    <citation type="journal article" date="2023" name="IMA Fungus">
        <title>Comparative genomic study of the Penicillium genus elucidates a diverse pangenome and 15 lateral gene transfer events.</title>
        <authorList>
            <person name="Petersen C."/>
            <person name="Sorensen T."/>
            <person name="Nielsen M.R."/>
            <person name="Sondergaard T.E."/>
            <person name="Sorensen J.L."/>
            <person name="Fitzpatrick D.A."/>
            <person name="Frisvad J.C."/>
            <person name="Nielsen K.L."/>
        </authorList>
    </citation>
    <scope>NUCLEOTIDE SEQUENCE</scope>
    <source>
        <strain evidence="3">IBT 23319</strain>
    </source>
</reference>
<dbReference type="PANTHER" id="PTHR36102">
    <property type="entry name" value="CHROMOSOME 10, WHOLE GENOME SHOTGUN SEQUENCE"/>
    <property type="match status" value="1"/>
</dbReference>
<proteinExistence type="predicted"/>
<dbReference type="InterPro" id="IPR021264">
    <property type="entry name" value="AFUB_079030/YDR124W-like"/>
</dbReference>
<accession>A0A9W9P1V7</accession>
<dbReference type="OrthoDB" id="5338458at2759"/>
<gene>
    <name evidence="3" type="ORF">N7469_005522</name>
</gene>
<protein>
    <recommendedName>
        <fullName evidence="2">Subtelomeric hrmA-associated cluster protein AFUB-079030/YDR124W-like helical bundle domain-containing protein</fullName>
    </recommendedName>
</protein>
<evidence type="ECO:0000313" key="4">
    <source>
        <dbReference type="Proteomes" id="UP001147733"/>
    </source>
</evidence>